<reference evidence="9" key="1">
    <citation type="submission" date="2025-08" db="UniProtKB">
        <authorList>
            <consortium name="Ensembl"/>
        </authorList>
    </citation>
    <scope>IDENTIFICATION</scope>
</reference>
<dbReference type="GO" id="GO:0000978">
    <property type="term" value="F:RNA polymerase II cis-regulatory region sequence-specific DNA binding"/>
    <property type="evidence" value="ECO:0007669"/>
    <property type="project" value="TreeGrafter"/>
</dbReference>
<dbReference type="InterPro" id="IPR001766">
    <property type="entry name" value="Fork_head_dom"/>
</dbReference>
<dbReference type="SMART" id="SM00339">
    <property type="entry name" value="FH"/>
    <property type="match status" value="1"/>
</dbReference>
<evidence type="ECO:0000313" key="9">
    <source>
        <dbReference type="Ensembl" id="ENSLLEP00000021144.1"/>
    </source>
</evidence>
<evidence type="ECO:0000256" key="5">
    <source>
        <dbReference type="ARBA" id="ARBA00023242"/>
    </source>
</evidence>
<dbReference type="PRINTS" id="PR00053">
    <property type="entry name" value="FORKHEAD"/>
</dbReference>
<evidence type="ECO:0000256" key="1">
    <source>
        <dbReference type="ARBA" id="ARBA00004123"/>
    </source>
</evidence>
<dbReference type="GO" id="GO:0009653">
    <property type="term" value="P:anatomical structure morphogenesis"/>
    <property type="evidence" value="ECO:0007669"/>
    <property type="project" value="TreeGrafter"/>
</dbReference>
<dbReference type="GeneTree" id="ENSGT00940000162075"/>
<evidence type="ECO:0000259" key="8">
    <source>
        <dbReference type="PROSITE" id="PS50039"/>
    </source>
</evidence>
<sequence length="210" mass="23272">MDAQVKPMEKQSSPGPAESPAESTEGPAGEKPPYSYVALIALVLEESPGRRLPLCEIYRAIRCRFPYYGRIEAKGWQNSVRHNLSLNDCFIKLPRDPAPAGPAAKGCLWALDPAFRGMFEQGNYRRRKRVKRAPLPAEPPGYSPYYPLYNGPWGPHPGAGPAVLYPHLFPPGGGYPMEGPLLHLWEPEIHPPVWMEGGPVLCPWGPKPGW</sequence>
<feature type="DNA-binding region" description="Fork-head" evidence="6">
    <location>
        <begin position="31"/>
        <end position="129"/>
    </location>
</feature>
<keyword evidence="5 6" id="KW-0539">Nucleus</keyword>
<feature type="domain" description="Fork-head" evidence="8">
    <location>
        <begin position="31"/>
        <end position="129"/>
    </location>
</feature>
<dbReference type="Proteomes" id="UP000694569">
    <property type="component" value="Unplaced"/>
</dbReference>
<accession>A0A8C5N3K5</accession>
<evidence type="ECO:0000256" key="4">
    <source>
        <dbReference type="ARBA" id="ARBA00023163"/>
    </source>
</evidence>
<dbReference type="SUPFAM" id="SSF46785">
    <property type="entry name" value="Winged helix' DNA-binding domain"/>
    <property type="match status" value="1"/>
</dbReference>
<keyword evidence="3 6" id="KW-0238">DNA-binding</keyword>
<comment type="subcellular location">
    <subcellularLocation>
        <location evidence="1 6">Nucleus</location>
    </subcellularLocation>
</comment>
<organism evidence="9 10">
    <name type="scientific">Leptobrachium leishanense</name>
    <name type="common">Leishan spiny toad</name>
    <dbReference type="NCBI Taxonomy" id="445787"/>
    <lineage>
        <taxon>Eukaryota</taxon>
        <taxon>Metazoa</taxon>
        <taxon>Chordata</taxon>
        <taxon>Craniata</taxon>
        <taxon>Vertebrata</taxon>
        <taxon>Euteleostomi</taxon>
        <taxon>Amphibia</taxon>
        <taxon>Batrachia</taxon>
        <taxon>Anura</taxon>
        <taxon>Pelobatoidea</taxon>
        <taxon>Megophryidae</taxon>
        <taxon>Leptobrachium</taxon>
    </lineage>
</organism>
<keyword evidence="4" id="KW-0804">Transcription</keyword>
<keyword evidence="10" id="KW-1185">Reference proteome</keyword>
<feature type="region of interest" description="Disordered" evidence="7">
    <location>
        <begin position="1"/>
        <end position="30"/>
    </location>
</feature>
<dbReference type="InterPro" id="IPR030456">
    <property type="entry name" value="TF_fork_head_CS_2"/>
</dbReference>
<evidence type="ECO:0000256" key="2">
    <source>
        <dbReference type="ARBA" id="ARBA00023015"/>
    </source>
</evidence>
<evidence type="ECO:0000256" key="7">
    <source>
        <dbReference type="SAM" id="MobiDB-lite"/>
    </source>
</evidence>
<dbReference type="Gene3D" id="1.10.10.10">
    <property type="entry name" value="Winged helix-like DNA-binding domain superfamily/Winged helix DNA-binding domain"/>
    <property type="match status" value="1"/>
</dbReference>
<reference evidence="9" key="2">
    <citation type="submission" date="2025-09" db="UniProtKB">
        <authorList>
            <consortium name="Ensembl"/>
        </authorList>
    </citation>
    <scope>IDENTIFICATION</scope>
</reference>
<dbReference type="PANTHER" id="PTHR11829:SF411">
    <property type="entry name" value="FORKHEAD BOX PROTEIN L2"/>
    <property type="match status" value="1"/>
</dbReference>
<dbReference type="Ensembl" id="ENSLLET00000021962.1">
    <property type="protein sequence ID" value="ENSLLEP00000021144.1"/>
    <property type="gene ID" value="ENSLLEG00000013370.1"/>
</dbReference>
<dbReference type="PROSITE" id="PS00658">
    <property type="entry name" value="FORK_HEAD_2"/>
    <property type="match status" value="1"/>
</dbReference>
<dbReference type="GO" id="GO:0030154">
    <property type="term" value="P:cell differentiation"/>
    <property type="evidence" value="ECO:0007669"/>
    <property type="project" value="TreeGrafter"/>
</dbReference>
<dbReference type="InterPro" id="IPR036390">
    <property type="entry name" value="WH_DNA-bd_sf"/>
</dbReference>
<protein>
    <recommendedName>
        <fullName evidence="8">Fork-head domain-containing protein</fullName>
    </recommendedName>
</protein>
<dbReference type="OrthoDB" id="5402974at2759"/>
<dbReference type="InterPro" id="IPR036388">
    <property type="entry name" value="WH-like_DNA-bd_sf"/>
</dbReference>
<dbReference type="PANTHER" id="PTHR11829">
    <property type="entry name" value="FORKHEAD BOX PROTEIN"/>
    <property type="match status" value="1"/>
</dbReference>
<dbReference type="AlphaFoldDB" id="A0A8C5N3K5"/>
<dbReference type="InterPro" id="IPR050211">
    <property type="entry name" value="FOX_domain-containing"/>
</dbReference>
<evidence type="ECO:0000256" key="3">
    <source>
        <dbReference type="ARBA" id="ARBA00023125"/>
    </source>
</evidence>
<dbReference type="Pfam" id="PF00250">
    <property type="entry name" value="Forkhead"/>
    <property type="match status" value="1"/>
</dbReference>
<proteinExistence type="predicted"/>
<dbReference type="GO" id="GO:0000981">
    <property type="term" value="F:DNA-binding transcription factor activity, RNA polymerase II-specific"/>
    <property type="evidence" value="ECO:0007669"/>
    <property type="project" value="TreeGrafter"/>
</dbReference>
<dbReference type="GO" id="GO:0005634">
    <property type="term" value="C:nucleus"/>
    <property type="evidence" value="ECO:0007669"/>
    <property type="project" value="UniProtKB-SubCell"/>
</dbReference>
<feature type="compositionally biased region" description="Low complexity" evidence="7">
    <location>
        <begin position="12"/>
        <end position="23"/>
    </location>
</feature>
<name>A0A8C5N3K5_9ANUR</name>
<dbReference type="PROSITE" id="PS50039">
    <property type="entry name" value="FORK_HEAD_3"/>
    <property type="match status" value="1"/>
</dbReference>
<evidence type="ECO:0000313" key="10">
    <source>
        <dbReference type="Proteomes" id="UP000694569"/>
    </source>
</evidence>
<evidence type="ECO:0000256" key="6">
    <source>
        <dbReference type="PROSITE-ProRule" id="PRU00089"/>
    </source>
</evidence>
<keyword evidence="2" id="KW-0805">Transcription regulation</keyword>